<dbReference type="STRING" id="1193011.LEP1GSC058_2289"/>
<evidence type="ECO:0000313" key="2">
    <source>
        <dbReference type="EMBL" id="EPG75623.1"/>
    </source>
</evidence>
<dbReference type="Pfam" id="PF23562">
    <property type="entry name" value="AMP-binding_C_3"/>
    <property type="match status" value="1"/>
</dbReference>
<organism evidence="2 3">
    <name type="scientific">Leptospira fainei serovar Hurstbridge str. BUT 6</name>
    <dbReference type="NCBI Taxonomy" id="1193011"/>
    <lineage>
        <taxon>Bacteria</taxon>
        <taxon>Pseudomonadati</taxon>
        <taxon>Spirochaetota</taxon>
        <taxon>Spirochaetia</taxon>
        <taxon>Leptospirales</taxon>
        <taxon>Leptospiraceae</taxon>
        <taxon>Leptospira</taxon>
    </lineage>
</organism>
<evidence type="ECO:0000259" key="1">
    <source>
        <dbReference type="Pfam" id="PF00501"/>
    </source>
</evidence>
<reference evidence="2" key="1">
    <citation type="submission" date="2013-04" db="EMBL/GenBank/DDBJ databases">
        <authorList>
            <person name="Harkins D.M."/>
            <person name="Durkin A.S."/>
            <person name="Selengut J.D."/>
            <person name="Sanka R."/>
            <person name="DePew J."/>
            <person name="Purushe J."/>
            <person name="Ahmed A."/>
            <person name="van der Linden H."/>
            <person name="Goris M.G.A."/>
            <person name="Hartskeerl R.A."/>
            <person name="Vinetz J.M."/>
            <person name="Sutton G.G."/>
            <person name="Nelson W.C."/>
            <person name="Fouts D.E."/>
        </authorList>
    </citation>
    <scope>NUCLEOTIDE SEQUENCE [LARGE SCALE GENOMIC DNA]</scope>
    <source>
        <strain evidence="2">BUT 6</strain>
    </source>
</reference>
<dbReference type="PROSITE" id="PS00455">
    <property type="entry name" value="AMP_BINDING"/>
    <property type="match status" value="1"/>
</dbReference>
<dbReference type="Gene3D" id="3.40.50.12780">
    <property type="entry name" value="N-terminal domain of ligase-like"/>
    <property type="match status" value="1"/>
</dbReference>
<dbReference type="AlphaFoldDB" id="S3V2I3"/>
<protein>
    <submittedName>
        <fullName evidence="2">AMP-binding enzyme</fullName>
    </submittedName>
</protein>
<keyword evidence="3" id="KW-1185">Reference proteome</keyword>
<dbReference type="Proteomes" id="UP000014540">
    <property type="component" value="Unassembled WGS sequence"/>
</dbReference>
<dbReference type="OrthoDB" id="311554at2"/>
<dbReference type="InterPro" id="IPR000873">
    <property type="entry name" value="AMP-dep_synth/lig_dom"/>
</dbReference>
<dbReference type="PANTHER" id="PTHR43813">
    <property type="entry name" value="ACYL-ACTIVATING ENZYME 16, CHLOROPLASTIC-RELATED"/>
    <property type="match status" value="1"/>
</dbReference>
<sequence length="642" mass="71610">MEKLSVYHLVRDSCNQYRDRPFHWIWDEKQHTFTGISYGEWFSSLERLSGYLLSKGLKRGDKVGLICDNRTEWSLCSFSVVCAGGVDVPRGCDASADDIIYILSHTDAKIVFIEKNSVLKKLSNRPDCLSSIEVLILIEDESTFEGLGEIRSRFPKLEILALEKALSSGEQYLSKKGPEILKQAGESLAGKDTATIIYTSGTTGVPKGVVLKHRSFTWSVQQLQQFVPVTYSDRTVVFLPPWHIAERILETALLSWGASMASSGVASLQRDFGLIQPTVLVSVPRVWEALYRKIWDTAKKGPSWKFTLFSLAVKTAEFHSSLYDTITGNYATTEDEPSDQKAMDRFLALALYGPISLANLLSQKILQPVRASLGGRLRFAFCGAGAMPSKIQFFFRSIGIPIIETYGMTETTGMGAMGGFPIPKTGAIGPVFPGAHIKLLDETGAVVTESGVKGTAWHKGPHVTAGYYKDDEKNRISLIDGWFDSGDLFVWTKTGELKFAGRAKDTIVLSSGENVEPEPIEAKISESEFIQFVVVVGQDRKFLSALIVPNFEKLREKFSDIGQILPEDNTEVVANPAVLKFYKELLKEKISQDNGFKNFERISDFLLIEKPFEKGEELTETMKIKRKVVLENYSRQISELYS</sequence>
<dbReference type="Pfam" id="PF00501">
    <property type="entry name" value="AMP-binding"/>
    <property type="match status" value="1"/>
</dbReference>
<evidence type="ECO:0000313" key="3">
    <source>
        <dbReference type="Proteomes" id="UP000014540"/>
    </source>
</evidence>
<accession>S3V2I3</accession>
<dbReference type="InterPro" id="IPR042099">
    <property type="entry name" value="ANL_N_sf"/>
</dbReference>
<dbReference type="InterPro" id="IPR020845">
    <property type="entry name" value="AMP-binding_CS"/>
</dbReference>
<dbReference type="RefSeq" id="WP_016548708.1">
    <property type="nucleotide sequence ID" value="NZ_AKWZ02000003.1"/>
</dbReference>
<comment type="caution">
    <text evidence="2">The sequence shown here is derived from an EMBL/GenBank/DDBJ whole genome shotgun (WGS) entry which is preliminary data.</text>
</comment>
<dbReference type="InterPro" id="IPR052987">
    <property type="entry name" value="Chloroplast_AMP-bd_Enzymes"/>
</dbReference>
<proteinExistence type="predicted"/>
<feature type="domain" description="AMP-dependent synthetase/ligase" evidence="1">
    <location>
        <begin position="11"/>
        <end position="468"/>
    </location>
</feature>
<dbReference type="PANTHER" id="PTHR43813:SF1">
    <property type="entry name" value="ACYL-ACTIVATING ENZYME 16, CHLOROPLASTIC-RELATED"/>
    <property type="match status" value="1"/>
</dbReference>
<gene>
    <name evidence="2" type="ORF">LEP1GSC058_2289</name>
</gene>
<dbReference type="SUPFAM" id="SSF56801">
    <property type="entry name" value="Acetyl-CoA synthetase-like"/>
    <property type="match status" value="1"/>
</dbReference>
<name>S3V2I3_9LEPT</name>
<dbReference type="EMBL" id="AKWZ02000003">
    <property type="protein sequence ID" value="EPG75623.1"/>
    <property type="molecule type" value="Genomic_DNA"/>
</dbReference>